<reference evidence="2" key="1">
    <citation type="submission" date="2020-05" db="UniProtKB">
        <authorList>
            <consortium name="EnsemblMetazoa"/>
        </authorList>
    </citation>
    <scope>IDENTIFICATION</scope>
    <source>
        <strain evidence="2">USDA</strain>
    </source>
</reference>
<dbReference type="OrthoDB" id="271628at2759"/>
<accession>A0A1I8NPA1</accession>
<feature type="compositionally biased region" description="Basic residues" evidence="1">
    <location>
        <begin position="105"/>
        <end position="137"/>
    </location>
</feature>
<dbReference type="KEGG" id="scac:106085445"/>
<evidence type="ECO:0000313" key="2">
    <source>
        <dbReference type="EnsemblMetazoa" id="SCAU000837-PA"/>
    </source>
</evidence>
<dbReference type="VEuPathDB" id="VectorBase:SCAU000837"/>
<keyword evidence="3" id="KW-1185">Reference proteome</keyword>
<organism evidence="2 3">
    <name type="scientific">Stomoxys calcitrans</name>
    <name type="common">Stable fly</name>
    <name type="synonym">Conops calcitrans</name>
    <dbReference type="NCBI Taxonomy" id="35570"/>
    <lineage>
        <taxon>Eukaryota</taxon>
        <taxon>Metazoa</taxon>
        <taxon>Ecdysozoa</taxon>
        <taxon>Arthropoda</taxon>
        <taxon>Hexapoda</taxon>
        <taxon>Insecta</taxon>
        <taxon>Pterygota</taxon>
        <taxon>Neoptera</taxon>
        <taxon>Endopterygota</taxon>
        <taxon>Diptera</taxon>
        <taxon>Brachycera</taxon>
        <taxon>Muscomorpha</taxon>
        <taxon>Muscoidea</taxon>
        <taxon>Muscidae</taxon>
        <taxon>Stomoxys</taxon>
    </lineage>
</organism>
<dbReference type="EnsemblMetazoa" id="SCAU000837-RA">
    <property type="protein sequence ID" value="SCAU000837-PA"/>
    <property type="gene ID" value="SCAU000837"/>
</dbReference>
<protein>
    <submittedName>
        <fullName evidence="2">Uncharacterized protein</fullName>
    </submittedName>
</protein>
<dbReference type="AlphaFoldDB" id="A0A1I8NPA1"/>
<dbReference type="Proteomes" id="UP000095300">
    <property type="component" value="Unassembled WGS sequence"/>
</dbReference>
<evidence type="ECO:0000256" key="1">
    <source>
        <dbReference type="SAM" id="MobiDB-lite"/>
    </source>
</evidence>
<sequence>MDKIDSLILPRILEIISQTPNLCETVDNLCKAMEEYMASESPVKMSSSSIRRAVKKALDRAQSLGIVTVVIETLEIQTEKRATEAVGEAPRVSNKRGRSSSTNRTKMKRKGRPAKKKLGQNRRLKNGNRRQASKKRR</sequence>
<gene>
    <name evidence="2" type="primary">106085445</name>
</gene>
<name>A0A1I8NPA1_STOCA</name>
<proteinExistence type="predicted"/>
<feature type="region of interest" description="Disordered" evidence="1">
    <location>
        <begin position="80"/>
        <end position="137"/>
    </location>
</feature>
<evidence type="ECO:0000313" key="3">
    <source>
        <dbReference type="Proteomes" id="UP000095300"/>
    </source>
</evidence>